<reference evidence="13" key="3">
    <citation type="submission" date="2025-09" db="UniProtKB">
        <authorList>
            <consortium name="Ensembl"/>
        </authorList>
    </citation>
    <scope>IDENTIFICATION</scope>
</reference>
<evidence type="ECO:0000256" key="8">
    <source>
        <dbReference type="ARBA" id="ARBA00022989"/>
    </source>
</evidence>
<comment type="pathway">
    <text evidence="2 11">Energy metabolism; oxidative phosphorylation.</text>
</comment>
<name>A0A4X2KXU1_VOMUR</name>
<keyword evidence="8 11" id="KW-1133">Transmembrane helix</keyword>
<dbReference type="Proteomes" id="UP000314987">
    <property type="component" value="Unassembled WGS sequence"/>
</dbReference>
<dbReference type="Ensembl" id="ENSVURT00010019426.1">
    <property type="protein sequence ID" value="ENSVURP00010017089.1"/>
    <property type="gene ID" value="ENSVURG00010013078.1"/>
</dbReference>
<evidence type="ECO:0000256" key="10">
    <source>
        <dbReference type="ARBA" id="ARBA00023136"/>
    </source>
</evidence>
<evidence type="ECO:0000256" key="12">
    <source>
        <dbReference type="SAM" id="MobiDB-lite"/>
    </source>
</evidence>
<dbReference type="InterPro" id="IPR003205">
    <property type="entry name" value="Cyt_c_oxidase_su8"/>
</dbReference>
<keyword evidence="14" id="KW-1185">Reference proteome</keyword>
<keyword evidence="4 11" id="KW-0812">Transmembrane</keyword>
<evidence type="ECO:0000256" key="4">
    <source>
        <dbReference type="ARBA" id="ARBA00022692"/>
    </source>
</evidence>
<dbReference type="Gene3D" id="4.10.81.10">
    <property type="entry name" value="Cytochrome c oxidase, subunit 8"/>
    <property type="match status" value="1"/>
</dbReference>
<dbReference type="SUPFAM" id="SSF81431">
    <property type="entry name" value="Mitochondrial cytochrome c oxidase subunit VIIIb (aka IX)"/>
    <property type="match status" value="1"/>
</dbReference>
<reference evidence="13" key="2">
    <citation type="submission" date="2025-08" db="UniProtKB">
        <authorList>
            <consortium name="Ensembl"/>
        </authorList>
    </citation>
    <scope>IDENTIFICATION</scope>
</reference>
<dbReference type="UniPathway" id="UPA00705"/>
<accession>A0A4X2KXU1</accession>
<keyword evidence="5 11" id="KW-0999">Mitochondrion inner membrane</keyword>
<dbReference type="PANTHER" id="PTHR16717">
    <property type="entry name" value="CYTOCHROME C OXIDASE POLYPEPTIDE VIII"/>
    <property type="match status" value="1"/>
</dbReference>
<comment type="similarity">
    <text evidence="3 11">Belongs to the cytochrome c oxidase VIII family.</text>
</comment>
<evidence type="ECO:0000256" key="11">
    <source>
        <dbReference type="RuleBase" id="RU368101"/>
    </source>
</evidence>
<keyword evidence="10 11" id="KW-0472">Membrane</keyword>
<dbReference type="PANTHER" id="PTHR16717:SF1">
    <property type="entry name" value="CYTOCHROME C OXIDASE SUBUNIT 8A, MITOCHONDRIAL"/>
    <property type="match status" value="1"/>
</dbReference>
<evidence type="ECO:0000256" key="2">
    <source>
        <dbReference type="ARBA" id="ARBA00004673"/>
    </source>
</evidence>
<feature type="region of interest" description="Disordered" evidence="12">
    <location>
        <begin position="1"/>
        <end position="42"/>
    </location>
</feature>
<proteinExistence type="inferred from homology"/>
<dbReference type="Pfam" id="PF02285">
    <property type="entry name" value="COX8"/>
    <property type="match status" value="1"/>
</dbReference>
<evidence type="ECO:0000313" key="13">
    <source>
        <dbReference type="Ensembl" id="ENSVURP00010017089.1"/>
    </source>
</evidence>
<dbReference type="AlphaFoldDB" id="A0A4X2KXU1"/>
<evidence type="ECO:0000256" key="5">
    <source>
        <dbReference type="ARBA" id="ARBA00022792"/>
    </source>
</evidence>
<dbReference type="GeneTree" id="ENSGT00970000197268"/>
<comment type="subunit">
    <text evidence="11">Component of the cytochrome c oxidase (complex IV, CIV), a multisubunit enzyme composed of 14 subunits. The complex is composed of a catalytic core of 3 subunits MT-CO1, MT-CO2 and MT-CO3, encoded in the mitochondrial DNA, and 11 supernumerary subunits COX4I, COX5A, COX5B, COX6A, COX6B, COX6C, COX7A, COX7B, COX7C, COX8 and NDUFA4, which are encoded in the nuclear genome. The complex exists as a monomer or a dimer and forms supercomplexes (SCs) in the inner mitochondrial membrane with NADH-ubiquinone oxidoreductase (complex I, CI) and ubiquinol-cytochrome c oxidoreductase (cytochrome b-c1 complex, complex III, CIII), resulting in different assemblies (supercomplex SCI(1)III(2)IV(1) and megacomplex MCI(2)III(2)IV(2)).</text>
</comment>
<feature type="transmembrane region" description="Helical" evidence="11">
    <location>
        <begin position="51"/>
        <end position="69"/>
    </location>
</feature>
<comment type="function">
    <text evidence="11">Component of the cytochrome c oxidase, the last enzyme in the mitochondrial electron transport chain which drives oxidative phosphorylation. The respiratory chain contains 3 multisubunit complexes succinate dehydrogenase (complex II, CII), ubiquinol-cytochrome c oxidoreductase (cytochrome b-c1 complex, complex III, CIII) and cytochrome c oxidase (complex IV, CIV), that cooperate to transfer electrons derived from NADH and succinate to molecular oxygen, creating an electrochemical gradient over the inner membrane that drives transmembrane transport and the ATP synthase. Cytochrome c oxidase is the component of the respiratory chain that catalyzes the reduction of oxygen to water. Electrons originating from reduced cytochrome c in the intermembrane space (IMS) are transferred via the dinuclear copper A center (CU(A)) of subunit 2 and heme A of subunit 1 to the active site in subunit 1, a binuclear center (BNC) formed by heme A3 and copper B (CU(B)). The BNC reduces molecular oxygen to 2 water molecules using 4 electrons from cytochrome c in the IMS and 4 protons from the mitochondrial matrix.</text>
</comment>
<organism evidence="13 14">
    <name type="scientific">Vombatus ursinus</name>
    <name type="common">Common wombat</name>
    <dbReference type="NCBI Taxonomy" id="29139"/>
    <lineage>
        <taxon>Eukaryota</taxon>
        <taxon>Metazoa</taxon>
        <taxon>Chordata</taxon>
        <taxon>Craniata</taxon>
        <taxon>Vertebrata</taxon>
        <taxon>Euteleostomi</taxon>
        <taxon>Mammalia</taxon>
        <taxon>Metatheria</taxon>
        <taxon>Diprotodontia</taxon>
        <taxon>Vombatidae</taxon>
        <taxon>Vombatus</taxon>
    </lineage>
</organism>
<reference evidence="14" key="1">
    <citation type="submission" date="2018-12" db="EMBL/GenBank/DDBJ databases">
        <authorList>
            <person name="Yazar S."/>
        </authorList>
    </citation>
    <scope>NUCLEOTIDE SEQUENCE [LARGE SCALE GENOMIC DNA]</scope>
</reference>
<keyword evidence="7 11" id="KW-0809">Transit peptide</keyword>
<sequence>FHTSTPLIKKKSLNNPNQERPDAPRRRPPARAPRTPARAPAREELSLLDKTIAMTASFICLLLPTAWILSHLDSYKKKE</sequence>
<dbReference type="GO" id="GO:0005743">
    <property type="term" value="C:mitochondrial inner membrane"/>
    <property type="evidence" value="ECO:0007669"/>
    <property type="project" value="UniProtKB-SubCell"/>
</dbReference>
<evidence type="ECO:0000256" key="3">
    <source>
        <dbReference type="ARBA" id="ARBA00010117"/>
    </source>
</evidence>
<evidence type="ECO:0000256" key="6">
    <source>
        <dbReference type="ARBA" id="ARBA00022843"/>
    </source>
</evidence>
<comment type="subcellular location">
    <subcellularLocation>
        <location evidence="1 11">Mitochondrion inner membrane</location>
        <topology evidence="1 11">Single-pass membrane protein</topology>
    </subcellularLocation>
</comment>
<keyword evidence="6" id="KW-0832">Ubl conjugation</keyword>
<evidence type="ECO:0000256" key="1">
    <source>
        <dbReference type="ARBA" id="ARBA00004434"/>
    </source>
</evidence>
<dbReference type="GO" id="GO:0045277">
    <property type="term" value="C:respiratory chain complex IV"/>
    <property type="evidence" value="ECO:0007669"/>
    <property type="project" value="UniProtKB-UniRule"/>
</dbReference>
<dbReference type="InterPro" id="IPR036548">
    <property type="entry name" value="Cyt_c_oxidase_su8_sf"/>
</dbReference>
<dbReference type="GO" id="GO:0006123">
    <property type="term" value="P:mitochondrial electron transport, cytochrome c to oxygen"/>
    <property type="evidence" value="ECO:0007669"/>
    <property type="project" value="UniProtKB-UniRule"/>
</dbReference>
<evidence type="ECO:0000256" key="7">
    <source>
        <dbReference type="ARBA" id="ARBA00022946"/>
    </source>
</evidence>
<evidence type="ECO:0000256" key="9">
    <source>
        <dbReference type="ARBA" id="ARBA00023128"/>
    </source>
</evidence>
<protein>
    <recommendedName>
        <fullName evidence="11">Cytochrome c oxidase subunit 8</fullName>
    </recommendedName>
    <alternativeName>
        <fullName evidence="11">Cytochrome c oxidase polypeptide VIII</fullName>
    </alternativeName>
</protein>
<keyword evidence="9 11" id="KW-0496">Mitochondrion</keyword>
<evidence type="ECO:0000313" key="14">
    <source>
        <dbReference type="Proteomes" id="UP000314987"/>
    </source>
</evidence>